<dbReference type="AlphaFoldDB" id="A0A0E9SXW4"/>
<accession>A0A0E9SXW4</accession>
<evidence type="ECO:0000313" key="1">
    <source>
        <dbReference type="EMBL" id="JAH46141.1"/>
    </source>
</evidence>
<dbReference type="EMBL" id="GBXM01062436">
    <property type="protein sequence ID" value="JAH46141.1"/>
    <property type="molecule type" value="Transcribed_RNA"/>
</dbReference>
<reference evidence="1" key="2">
    <citation type="journal article" date="2015" name="Fish Shellfish Immunol.">
        <title>Early steps in the European eel (Anguilla anguilla)-Vibrio vulnificus interaction in the gills: Role of the RtxA13 toxin.</title>
        <authorList>
            <person name="Callol A."/>
            <person name="Pajuelo D."/>
            <person name="Ebbesson L."/>
            <person name="Teles M."/>
            <person name="MacKenzie S."/>
            <person name="Amaro C."/>
        </authorList>
    </citation>
    <scope>NUCLEOTIDE SEQUENCE</scope>
</reference>
<reference evidence="1" key="1">
    <citation type="submission" date="2014-11" db="EMBL/GenBank/DDBJ databases">
        <authorList>
            <person name="Amaro Gonzalez C."/>
        </authorList>
    </citation>
    <scope>NUCLEOTIDE SEQUENCE</scope>
</reference>
<protein>
    <submittedName>
        <fullName evidence="1">Uncharacterized protein</fullName>
    </submittedName>
</protein>
<organism evidence="1">
    <name type="scientific">Anguilla anguilla</name>
    <name type="common">European freshwater eel</name>
    <name type="synonym">Muraena anguilla</name>
    <dbReference type="NCBI Taxonomy" id="7936"/>
    <lineage>
        <taxon>Eukaryota</taxon>
        <taxon>Metazoa</taxon>
        <taxon>Chordata</taxon>
        <taxon>Craniata</taxon>
        <taxon>Vertebrata</taxon>
        <taxon>Euteleostomi</taxon>
        <taxon>Actinopterygii</taxon>
        <taxon>Neopterygii</taxon>
        <taxon>Teleostei</taxon>
        <taxon>Anguilliformes</taxon>
        <taxon>Anguillidae</taxon>
        <taxon>Anguilla</taxon>
    </lineage>
</organism>
<name>A0A0E9SXW4_ANGAN</name>
<proteinExistence type="predicted"/>
<sequence length="38" mass="4481">MSKTNRQAIKFKSATGSYRTLQWYTLRYVLCKAILVQL</sequence>